<evidence type="ECO:0000259" key="3">
    <source>
        <dbReference type="PROSITE" id="PS50026"/>
    </source>
</evidence>
<dbReference type="PANTHER" id="PTHR40472:SF6">
    <property type="entry name" value="RICIN B-TYPE LECTIN DOMAIN-CONTAINING PROTEIN"/>
    <property type="match status" value="1"/>
</dbReference>
<feature type="domain" description="EGF-like" evidence="3">
    <location>
        <begin position="443"/>
        <end position="481"/>
    </location>
</feature>
<feature type="disulfide bond" evidence="1">
    <location>
        <begin position="471"/>
        <end position="480"/>
    </location>
</feature>
<sequence length="519" mass="59842">MASSARLILMLYAMSIASTVSGIDLEYYTREKVEKSIEPFQKSLEIVKTIVEGKNTKHWSGVFKKMLIVTSRFGPAFGGFAGAAINCALAFLGQDDPVLTEVKTQFAEVNRKLDSISSQIDSLKTVVMWANYASIYSKDELKITYAWEKFNEFMRDNMAATDKDQKRILIQRFIDAYQGTDESVFNFYKYLTGNQPSLTENLLDLLVEKCNGDLSKVNIYSAYFQTLMWKGLQLNLIYYKLKDFSTEAKVKESVTQYYNVTQALKKTYLYCIENFKTFMINDVKVIGNSKFFEMNELATEVREFLNNKYNWYDWIVVVYNKDDDGSHEINFFTKIPLEKFIVAVSFSESGSHYIGNTIKEYTSDCVKNIKCSMTEVLNNLPECAYKFSRYGPSTFKLAINQIAAIHVSQKNYGYSEHPEPLLRKNCYNGFFSVYVKSDNQIREPNLCSSNTDCGNGQCKTILDISLTICDCNEGFYGEKCENNIQDDFIENKSMFVSLRTTFKILDYYNEVEFKYLFNI</sequence>
<keyword evidence="2" id="KW-0732">Signal</keyword>
<comment type="caution">
    <text evidence="1">Lacks conserved residue(s) required for the propagation of feature annotation.</text>
</comment>
<dbReference type="Proteomes" id="UP000265140">
    <property type="component" value="Chromosome 11"/>
</dbReference>
<reference evidence="4" key="3">
    <citation type="submission" date="2025-08" db="UniProtKB">
        <authorList>
            <consortium name="Ensembl"/>
        </authorList>
    </citation>
    <scope>IDENTIFICATION</scope>
</reference>
<dbReference type="Gene3D" id="2.10.25.10">
    <property type="entry name" value="Laminin"/>
    <property type="match status" value="1"/>
</dbReference>
<keyword evidence="1" id="KW-1015">Disulfide bond</keyword>
<dbReference type="PROSITE" id="PS50026">
    <property type="entry name" value="EGF_3"/>
    <property type="match status" value="1"/>
</dbReference>
<keyword evidence="5" id="KW-1185">Reference proteome</keyword>
<accession>A0A3P8Y7X4</accession>
<dbReference type="InterPro" id="IPR000742">
    <property type="entry name" value="EGF"/>
</dbReference>
<feature type="chain" id="PRO_5044257315" description="EGF-like domain-containing protein" evidence="2">
    <location>
        <begin position="23"/>
        <end position="519"/>
    </location>
</feature>
<dbReference type="OMA" id="ILLHWAT"/>
<reference evidence="5" key="1">
    <citation type="journal article" date="2014" name="PLoS ONE">
        <title>The genome and linkage map of the northern pike (Esox lucius): conserved synteny revealed between the salmonid sister group and the Neoteleostei.</title>
        <authorList>
            <person name="Rondeau E.B."/>
            <person name="Minkley D.R."/>
            <person name="Leong J.S."/>
            <person name="Messmer A.M."/>
            <person name="Jantzen J.R."/>
            <person name="von Schalburg K.R."/>
            <person name="Lemon C."/>
            <person name="Bird N.H."/>
            <person name="Koop B.F."/>
        </authorList>
    </citation>
    <scope>NUCLEOTIDE SEQUENCE</scope>
</reference>
<dbReference type="Bgee" id="ENSELUG00000012904">
    <property type="expression patterns" value="Expressed in liver and 2 other cell types or tissues"/>
</dbReference>
<reference evidence="4" key="2">
    <citation type="submission" date="2020-02" db="EMBL/GenBank/DDBJ databases">
        <title>Esox lucius (northern pike) genome, fEsoLuc1, primary haplotype.</title>
        <authorList>
            <person name="Myers G."/>
            <person name="Karagic N."/>
            <person name="Meyer A."/>
            <person name="Pippel M."/>
            <person name="Reichard M."/>
            <person name="Winkler S."/>
            <person name="Tracey A."/>
            <person name="Sims Y."/>
            <person name="Howe K."/>
            <person name="Rhie A."/>
            <person name="Formenti G."/>
            <person name="Durbin R."/>
            <person name="Fedrigo O."/>
            <person name="Jarvis E.D."/>
        </authorList>
    </citation>
    <scope>NUCLEOTIDE SEQUENCE [LARGE SCALE GENOMIC DNA]</scope>
</reference>
<organism evidence="4 5">
    <name type="scientific">Esox lucius</name>
    <name type="common">Northern pike</name>
    <dbReference type="NCBI Taxonomy" id="8010"/>
    <lineage>
        <taxon>Eukaryota</taxon>
        <taxon>Metazoa</taxon>
        <taxon>Chordata</taxon>
        <taxon>Craniata</taxon>
        <taxon>Vertebrata</taxon>
        <taxon>Euteleostomi</taxon>
        <taxon>Actinopterygii</taxon>
        <taxon>Neopterygii</taxon>
        <taxon>Teleostei</taxon>
        <taxon>Protacanthopterygii</taxon>
        <taxon>Esociformes</taxon>
        <taxon>Esocidae</taxon>
        <taxon>Esox</taxon>
    </lineage>
</organism>
<evidence type="ECO:0000256" key="2">
    <source>
        <dbReference type="SAM" id="SignalP"/>
    </source>
</evidence>
<evidence type="ECO:0000256" key="1">
    <source>
        <dbReference type="PROSITE-ProRule" id="PRU00076"/>
    </source>
</evidence>
<name>A0A3P8Y7X4_ESOLU</name>
<reference evidence="4" key="4">
    <citation type="submission" date="2025-09" db="UniProtKB">
        <authorList>
            <consortium name="Ensembl"/>
        </authorList>
    </citation>
    <scope>IDENTIFICATION</scope>
</reference>
<dbReference type="AlphaFoldDB" id="A0A3P8Y7X4"/>
<dbReference type="PROSITE" id="PS00022">
    <property type="entry name" value="EGF_1"/>
    <property type="match status" value="1"/>
</dbReference>
<dbReference type="InterPro" id="IPR039051">
    <property type="entry name" value="SE-CTX-like"/>
</dbReference>
<dbReference type="Ensembl" id="ENSELUT00000021069.3">
    <property type="protein sequence ID" value="ENSELUP00000012699.3"/>
    <property type="gene ID" value="ENSELUG00000012904.3"/>
</dbReference>
<dbReference type="GeneTree" id="ENSGT00980000199162"/>
<dbReference type="SUPFAM" id="SSF57196">
    <property type="entry name" value="EGF/Laminin"/>
    <property type="match status" value="1"/>
</dbReference>
<dbReference type="PROSITE" id="PS01186">
    <property type="entry name" value="EGF_2"/>
    <property type="match status" value="1"/>
</dbReference>
<keyword evidence="1" id="KW-0245">EGF-like domain</keyword>
<proteinExistence type="predicted"/>
<dbReference type="PANTHER" id="PTHR40472">
    <property type="entry name" value="RICIN B-TYPE LECTIN DOMAIN-CONTAINING PROTEIN"/>
    <property type="match status" value="1"/>
</dbReference>
<dbReference type="InParanoid" id="A0A3P8Y7X4"/>
<protein>
    <recommendedName>
        <fullName evidence="3">EGF-like domain-containing protein</fullName>
    </recommendedName>
</protein>
<evidence type="ECO:0000313" key="5">
    <source>
        <dbReference type="Proteomes" id="UP000265140"/>
    </source>
</evidence>
<feature type="signal peptide" evidence="2">
    <location>
        <begin position="1"/>
        <end position="22"/>
    </location>
</feature>
<evidence type="ECO:0000313" key="4">
    <source>
        <dbReference type="Ensembl" id="ENSELUP00000012699.3"/>
    </source>
</evidence>